<dbReference type="Proteomes" id="UP000813824">
    <property type="component" value="Unassembled WGS sequence"/>
</dbReference>
<dbReference type="InterPro" id="IPR010036">
    <property type="entry name" value="MDP_1_eu_arc"/>
</dbReference>
<dbReference type="GO" id="GO:0003993">
    <property type="term" value="F:acid phosphatase activity"/>
    <property type="evidence" value="ECO:0007669"/>
    <property type="project" value="TreeGrafter"/>
</dbReference>
<protein>
    <submittedName>
        <fullName evidence="3">Acid phosphatase-domain-containing protein</fullName>
    </submittedName>
</protein>
<dbReference type="SUPFAM" id="SSF56112">
    <property type="entry name" value="Protein kinase-like (PK-like)"/>
    <property type="match status" value="1"/>
</dbReference>
<evidence type="ECO:0000259" key="2">
    <source>
        <dbReference type="PROSITE" id="PS50011"/>
    </source>
</evidence>
<dbReference type="PANTHER" id="PTHR17901">
    <property type="entry name" value="MAGNESIUM-DEPENDENT PHOSPHATASE 1 MDP1"/>
    <property type="match status" value="1"/>
</dbReference>
<dbReference type="AlphaFoldDB" id="A0A8K0UXB2"/>
<keyword evidence="1" id="KW-0067">ATP-binding</keyword>
<dbReference type="InterPro" id="IPR011009">
    <property type="entry name" value="Kinase-like_dom_sf"/>
</dbReference>
<dbReference type="OrthoDB" id="2865258at2759"/>
<dbReference type="GO" id="GO:0005524">
    <property type="term" value="F:ATP binding"/>
    <property type="evidence" value="ECO:0007669"/>
    <property type="project" value="UniProtKB-UniRule"/>
</dbReference>
<feature type="domain" description="Protein kinase" evidence="2">
    <location>
        <begin position="204"/>
        <end position="455"/>
    </location>
</feature>
<feature type="binding site" evidence="1">
    <location>
        <position position="230"/>
    </location>
    <ligand>
        <name>ATP</name>
        <dbReference type="ChEBI" id="CHEBI:30616"/>
    </ligand>
</feature>
<organism evidence="3 4">
    <name type="scientific">Cristinia sonorae</name>
    <dbReference type="NCBI Taxonomy" id="1940300"/>
    <lineage>
        <taxon>Eukaryota</taxon>
        <taxon>Fungi</taxon>
        <taxon>Dikarya</taxon>
        <taxon>Basidiomycota</taxon>
        <taxon>Agaricomycotina</taxon>
        <taxon>Agaricomycetes</taxon>
        <taxon>Agaricomycetidae</taxon>
        <taxon>Agaricales</taxon>
        <taxon>Pleurotineae</taxon>
        <taxon>Stephanosporaceae</taxon>
        <taxon>Cristinia</taxon>
    </lineage>
</organism>
<evidence type="ECO:0000313" key="3">
    <source>
        <dbReference type="EMBL" id="KAH8107092.1"/>
    </source>
</evidence>
<evidence type="ECO:0000256" key="1">
    <source>
        <dbReference type="PROSITE-ProRule" id="PRU10141"/>
    </source>
</evidence>
<proteinExistence type="predicted"/>
<dbReference type="Pfam" id="PF12689">
    <property type="entry name" value="Acid_PPase"/>
    <property type="match status" value="1"/>
</dbReference>
<accession>A0A8K0UXB2</accession>
<comment type="caution">
    <text evidence="3">The sequence shown here is derived from an EMBL/GenBank/DDBJ whole genome shotgun (WGS) entry which is preliminary data.</text>
</comment>
<dbReference type="PROSITE" id="PS50011">
    <property type="entry name" value="PROTEIN_KINASE_DOM"/>
    <property type="match status" value="1"/>
</dbReference>
<sequence length="455" mass="52759">MVIKLYAFELDHVLWNGSLNILHPGTQPGPRNVAADNLRLSAGSNHIVEDRVTQKYVSVFSDVCRIFQHADQNDVQIAITSSNGNKEACDRVLWLIRVPDKHDSLQSMITFVKYDENGQESKLDMFTKLQEWSKIDYKEMLFFDLDCQESRQVEAVLGVNLKVITKYLGLTWCDYAEALRALDPAKLSDTLPRNMDLPPYTNMPALGRLLGKGNFGEVYRSAEDPTIVVKRLKYWKTELQRRFVTIYNIIDSGDPFEPDSSRNLDDEIFLSTIALELRNLRAVGALRAPLETTMFCGWFSLESVPGRPIWDNPLYKRHPFSVPFQSLLKRAFHLTVDQIEFYVRKGGMEHRDPHLANVQFRMDGDKLTTAHIFDWGFAVRMTWDGRRYTRANDTLAWNSGVADAVYTPQEFRRYWVEWMVKTEYEAQISRKAISLEDGTNFLKDLSWWSQRDDDR</sequence>
<keyword evidence="1" id="KW-0547">Nucleotide-binding</keyword>
<dbReference type="InterPro" id="IPR017441">
    <property type="entry name" value="Protein_kinase_ATP_BS"/>
</dbReference>
<dbReference type="GO" id="GO:0004672">
    <property type="term" value="F:protein kinase activity"/>
    <property type="evidence" value="ECO:0007669"/>
    <property type="project" value="InterPro"/>
</dbReference>
<dbReference type="PROSITE" id="PS00107">
    <property type="entry name" value="PROTEIN_KINASE_ATP"/>
    <property type="match status" value="1"/>
</dbReference>
<name>A0A8K0UXB2_9AGAR</name>
<gene>
    <name evidence="3" type="ORF">BXZ70DRAFT_274585</name>
</gene>
<dbReference type="EMBL" id="JAEVFJ010000002">
    <property type="protein sequence ID" value="KAH8107092.1"/>
    <property type="molecule type" value="Genomic_DNA"/>
</dbReference>
<dbReference type="InterPro" id="IPR023214">
    <property type="entry name" value="HAD_sf"/>
</dbReference>
<dbReference type="PANTHER" id="PTHR17901:SF14">
    <property type="entry name" value="MAGNESIUM-DEPENDENT PHOSPHATASE 1"/>
    <property type="match status" value="1"/>
</dbReference>
<reference evidence="3" key="1">
    <citation type="journal article" date="2021" name="New Phytol.">
        <title>Evolutionary innovations through gain and loss of genes in the ectomycorrhizal Boletales.</title>
        <authorList>
            <person name="Wu G."/>
            <person name="Miyauchi S."/>
            <person name="Morin E."/>
            <person name="Kuo A."/>
            <person name="Drula E."/>
            <person name="Varga T."/>
            <person name="Kohler A."/>
            <person name="Feng B."/>
            <person name="Cao Y."/>
            <person name="Lipzen A."/>
            <person name="Daum C."/>
            <person name="Hundley H."/>
            <person name="Pangilinan J."/>
            <person name="Johnson J."/>
            <person name="Barry K."/>
            <person name="LaButti K."/>
            <person name="Ng V."/>
            <person name="Ahrendt S."/>
            <person name="Min B."/>
            <person name="Choi I.G."/>
            <person name="Park H."/>
            <person name="Plett J.M."/>
            <person name="Magnuson J."/>
            <person name="Spatafora J.W."/>
            <person name="Nagy L.G."/>
            <person name="Henrissat B."/>
            <person name="Grigoriev I.V."/>
            <person name="Yang Z.L."/>
            <person name="Xu J."/>
            <person name="Martin F.M."/>
        </authorList>
    </citation>
    <scope>NUCLEOTIDE SEQUENCE</scope>
    <source>
        <strain evidence="3">KKN 215</strain>
    </source>
</reference>
<keyword evidence="4" id="KW-1185">Reference proteome</keyword>
<dbReference type="Gene3D" id="3.40.50.1000">
    <property type="entry name" value="HAD superfamily/HAD-like"/>
    <property type="match status" value="1"/>
</dbReference>
<dbReference type="InterPro" id="IPR000719">
    <property type="entry name" value="Prot_kinase_dom"/>
</dbReference>
<evidence type="ECO:0000313" key="4">
    <source>
        <dbReference type="Proteomes" id="UP000813824"/>
    </source>
</evidence>